<sequence>MRGTKSLPSRLDRRKVRNIHTGLTDFSERGPVDFNSNRIVLFRTWSKSAFSQITLSIKLSHFRKSLIGGSSVEISLLFPLSIAHSEQLLLNDQYRRPYAIST</sequence>
<gene>
    <name evidence="1" type="ORF">K7X08_029608</name>
</gene>
<accession>A0A9Q1L149</accession>
<name>A0A9Q1L149_9SOLA</name>
<evidence type="ECO:0000313" key="2">
    <source>
        <dbReference type="Proteomes" id="UP001152561"/>
    </source>
</evidence>
<keyword evidence="2" id="KW-1185">Reference proteome</keyword>
<dbReference type="OrthoDB" id="1302957at2759"/>
<dbReference type="Proteomes" id="UP001152561">
    <property type="component" value="Unassembled WGS sequence"/>
</dbReference>
<reference evidence="2" key="1">
    <citation type="journal article" date="2023" name="Proc. Natl. Acad. Sci. U.S.A.">
        <title>Genomic and structural basis for evolution of tropane alkaloid biosynthesis.</title>
        <authorList>
            <person name="Wanga Y.-J."/>
            <person name="Taina T."/>
            <person name="Yua J.-Y."/>
            <person name="Lia J."/>
            <person name="Xua B."/>
            <person name="Chenc J."/>
            <person name="D'Auriad J.C."/>
            <person name="Huanga J.-P."/>
            <person name="Huanga S.-X."/>
        </authorList>
    </citation>
    <scope>NUCLEOTIDE SEQUENCE [LARGE SCALE GENOMIC DNA]</scope>
    <source>
        <strain evidence="2">cv. KIB-2019</strain>
    </source>
</reference>
<organism evidence="1 2">
    <name type="scientific">Anisodus acutangulus</name>
    <dbReference type="NCBI Taxonomy" id="402998"/>
    <lineage>
        <taxon>Eukaryota</taxon>
        <taxon>Viridiplantae</taxon>
        <taxon>Streptophyta</taxon>
        <taxon>Embryophyta</taxon>
        <taxon>Tracheophyta</taxon>
        <taxon>Spermatophyta</taxon>
        <taxon>Magnoliopsida</taxon>
        <taxon>eudicotyledons</taxon>
        <taxon>Gunneridae</taxon>
        <taxon>Pentapetalae</taxon>
        <taxon>asterids</taxon>
        <taxon>lamiids</taxon>
        <taxon>Solanales</taxon>
        <taxon>Solanaceae</taxon>
        <taxon>Solanoideae</taxon>
        <taxon>Hyoscyameae</taxon>
        <taxon>Anisodus</taxon>
    </lineage>
</organism>
<dbReference type="AlphaFoldDB" id="A0A9Q1L149"/>
<dbReference type="EMBL" id="JAJAGQ010000024">
    <property type="protein sequence ID" value="KAJ8527131.1"/>
    <property type="molecule type" value="Genomic_DNA"/>
</dbReference>
<evidence type="ECO:0000313" key="1">
    <source>
        <dbReference type="EMBL" id="KAJ8527131.1"/>
    </source>
</evidence>
<proteinExistence type="predicted"/>
<comment type="caution">
    <text evidence="1">The sequence shown here is derived from an EMBL/GenBank/DDBJ whole genome shotgun (WGS) entry which is preliminary data.</text>
</comment>
<protein>
    <submittedName>
        <fullName evidence="1">Uncharacterized protein</fullName>
    </submittedName>
</protein>